<sequence length="75" mass="7421">MSASSAWPSDSCCAPSPSRPDSIGPYLPSRAGQAFMSIAGDPGLLSPAAGAAVFTGWSVALLAVAGTGLRRRDAG</sequence>
<keyword evidence="2" id="KW-1133">Transmembrane helix</keyword>
<feature type="region of interest" description="Disordered" evidence="1">
    <location>
        <begin position="1"/>
        <end position="25"/>
    </location>
</feature>
<reference evidence="3 4" key="1">
    <citation type="submission" date="2020-08" db="EMBL/GenBank/DDBJ databases">
        <title>Whole genome shotgun sequence of Actinoplanes ianthinogenes NBRC 13996.</title>
        <authorList>
            <person name="Komaki H."/>
            <person name="Tamura T."/>
        </authorList>
    </citation>
    <scope>NUCLEOTIDE SEQUENCE [LARGE SCALE GENOMIC DNA]</scope>
    <source>
        <strain evidence="3 4">NBRC 13996</strain>
    </source>
</reference>
<protein>
    <submittedName>
        <fullName evidence="3">Uncharacterized protein</fullName>
    </submittedName>
</protein>
<evidence type="ECO:0000313" key="3">
    <source>
        <dbReference type="EMBL" id="BCJ46032.1"/>
    </source>
</evidence>
<feature type="transmembrane region" description="Helical" evidence="2">
    <location>
        <begin position="44"/>
        <end position="69"/>
    </location>
</feature>
<organism evidence="3 4">
    <name type="scientific">Actinoplanes ianthinogenes</name>
    <dbReference type="NCBI Taxonomy" id="122358"/>
    <lineage>
        <taxon>Bacteria</taxon>
        <taxon>Bacillati</taxon>
        <taxon>Actinomycetota</taxon>
        <taxon>Actinomycetes</taxon>
        <taxon>Micromonosporales</taxon>
        <taxon>Micromonosporaceae</taxon>
        <taxon>Actinoplanes</taxon>
    </lineage>
</organism>
<keyword evidence="2" id="KW-0812">Transmembrane</keyword>
<accession>A0ABM7M301</accession>
<keyword evidence="4" id="KW-1185">Reference proteome</keyword>
<gene>
    <name evidence="3" type="ORF">Aiant_66890</name>
</gene>
<dbReference type="EMBL" id="AP023356">
    <property type="protein sequence ID" value="BCJ46032.1"/>
    <property type="molecule type" value="Genomic_DNA"/>
</dbReference>
<evidence type="ECO:0000313" key="4">
    <source>
        <dbReference type="Proteomes" id="UP000676967"/>
    </source>
</evidence>
<evidence type="ECO:0000256" key="2">
    <source>
        <dbReference type="SAM" id="Phobius"/>
    </source>
</evidence>
<keyword evidence="2" id="KW-0472">Membrane</keyword>
<dbReference type="Proteomes" id="UP000676967">
    <property type="component" value="Chromosome"/>
</dbReference>
<proteinExistence type="predicted"/>
<name>A0ABM7M301_9ACTN</name>
<evidence type="ECO:0000256" key="1">
    <source>
        <dbReference type="SAM" id="MobiDB-lite"/>
    </source>
</evidence>